<name>A0A482XAC8_LAOST</name>
<dbReference type="AlphaFoldDB" id="A0A482XAC8"/>
<evidence type="ECO:0000313" key="2">
    <source>
        <dbReference type="Proteomes" id="UP000291343"/>
    </source>
</evidence>
<keyword evidence="2" id="KW-1185">Reference proteome</keyword>
<evidence type="ECO:0000313" key="1">
    <source>
        <dbReference type="EMBL" id="RZF42647.1"/>
    </source>
</evidence>
<accession>A0A482XAC8</accession>
<dbReference type="EMBL" id="QKKF02014716">
    <property type="protein sequence ID" value="RZF42647.1"/>
    <property type="molecule type" value="Genomic_DNA"/>
</dbReference>
<sequence>MPGKPLDTLVTCDDTLTHRVSLGASCFLATHRGLEERLLLLPTNNNRRSVCSRLPQSHDKFGARLLSQLFRDARSSNQVLLSSLVKLLEVQVSFQTFSYCCGEQEKSWRKFETEFRLITSGTSVISGRNKIVKVVWILTLRRSCIELGQPLNKCVTKNIVIIKQYNT</sequence>
<comment type="caution">
    <text evidence="1">The sequence shown here is derived from an EMBL/GenBank/DDBJ whole genome shotgun (WGS) entry which is preliminary data.</text>
</comment>
<dbReference type="InParanoid" id="A0A482XAC8"/>
<reference evidence="1 2" key="1">
    <citation type="journal article" date="2017" name="Gigascience">
        <title>Genome sequence of the small brown planthopper, Laodelphax striatellus.</title>
        <authorList>
            <person name="Zhu J."/>
            <person name="Jiang F."/>
            <person name="Wang X."/>
            <person name="Yang P."/>
            <person name="Bao Y."/>
            <person name="Zhao W."/>
            <person name="Wang W."/>
            <person name="Lu H."/>
            <person name="Wang Q."/>
            <person name="Cui N."/>
            <person name="Li J."/>
            <person name="Chen X."/>
            <person name="Luo L."/>
            <person name="Yu J."/>
            <person name="Kang L."/>
            <person name="Cui F."/>
        </authorList>
    </citation>
    <scope>NUCLEOTIDE SEQUENCE [LARGE SCALE GENOMIC DNA]</scope>
    <source>
        <strain evidence="1">Lst14</strain>
    </source>
</reference>
<dbReference type="Proteomes" id="UP000291343">
    <property type="component" value="Unassembled WGS sequence"/>
</dbReference>
<protein>
    <submittedName>
        <fullName evidence="1">Uncharacterized protein</fullName>
    </submittedName>
</protein>
<proteinExistence type="predicted"/>
<gene>
    <name evidence="1" type="ORF">LSTR_LSTR001442</name>
</gene>
<organism evidence="1 2">
    <name type="scientific">Laodelphax striatellus</name>
    <name type="common">Small brown planthopper</name>
    <name type="synonym">Delphax striatella</name>
    <dbReference type="NCBI Taxonomy" id="195883"/>
    <lineage>
        <taxon>Eukaryota</taxon>
        <taxon>Metazoa</taxon>
        <taxon>Ecdysozoa</taxon>
        <taxon>Arthropoda</taxon>
        <taxon>Hexapoda</taxon>
        <taxon>Insecta</taxon>
        <taxon>Pterygota</taxon>
        <taxon>Neoptera</taxon>
        <taxon>Paraneoptera</taxon>
        <taxon>Hemiptera</taxon>
        <taxon>Auchenorrhyncha</taxon>
        <taxon>Fulgoroidea</taxon>
        <taxon>Delphacidae</taxon>
        <taxon>Criomorphinae</taxon>
        <taxon>Laodelphax</taxon>
    </lineage>
</organism>